<accession>A0AAN8MRH6</accession>
<protein>
    <submittedName>
        <fullName evidence="2">Uncharacterized protein</fullName>
    </submittedName>
</protein>
<feature type="transmembrane region" description="Helical" evidence="1">
    <location>
        <begin position="12"/>
        <end position="30"/>
    </location>
</feature>
<evidence type="ECO:0000256" key="1">
    <source>
        <dbReference type="SAM" id="Phobius"/>
    </source>
</evidence>
<reference evidence="2 3" key="1">
    <citation type="submission" date="2019-10" db="EMBL/GenBank/DDBJ databases">
        <authorList>
            <person name="Palmer J.M."/>
        </authorList>
    </citation>
    <scope>NUCLEOTIDE SEQUENCE [LARGE SCALE GENOMIC DNA]</scope>
    <source>
        <strain evidence="2 3">TWF718</strain>
    </source>
</reference>
<comment type="caution">
    <text evidence="2">The sequence shown here is derived from an EMBL/GenBank/DDBJ whole genome shotgun (WGS) entry which is preliminary data.</text>
</comment>
<name>A0AAN8MRH6_9PEZI</name>
<evidence type="ECO:0000313" key="3">
    <source>
        <dbReference type="Proteomes" id="UP001313282"/>
    </source>
</evidence>
<keyword evidence="1" id="KW-1133">Transmembrane helix</keyword>
<dbReference type="AlphaFoldDB" id="A0AAN8MRH6"/>
<keyword evidence="1" id="KW-0472">Membrane</keyword>
<dbReference type="Proteomes" id="UP001313282">
    <property type="component" value="Unassembled WGS sequence"/>
</dbReference>
<keyword evidence="1" id="KW-0812">Transmembrane</keyword>
<organism evidence="2 3">
    <name type="scientific">Orbilia javanica</name>
    <dbReference type="NCBI Taxonomy" id="47235"/>
    <lineage>
        <taxon>Eukaryota</taxon>
        <taxon>Fungi</taxon>
        <taxon>Dikarya</taxon>
        <taxon>Ascomycota</taxon>
        <taxon>Pezizomycotina</taxon>
        <taxon>Orbiliomycetes</taxon>
        <taxon>Orbiliales</taxon>
        <taxon>Orbiliaceae</taxon>
        <taxon>Orbilia</taxon>
    </lineage>
</organism>
<sequence length="409" mass="45704">MWFDIDIKFSYRYLFTIHIIGLVAHTAYPIPLSTIRSVDIKDLSAYTTINRARIEALWDSLVDFQTAIQSHPIGLDSEQSSGPLNLGQNIFGAVSIFAENDSKPLPTLLGLIAGAKAHIKSLVNEISELGVESPLIKNALGFDKTVLGVGDQQSVSMSLNNAILDITESRNPAPLNAIENRDQNLADLNAGFLDSAEEDASVDLDANPNDQGILDALIDPAPPFDIVGEITKALEALYSTLTAIGDLKADVQPDFFAHRKNWQLDEFSVGVWKTLDSYYRRIKSLQDKCMQEKCKFKKRLTQWVFDWRAQGPITAEYQGVIDLGSKLDLEEGNMDLAVAINDAMEIYEQTLYKAFELMFSDVREKPKNAKMEGFREELMMIYNYMAAYEGNLRQVTASIKVLDSDWGKL</sequence>
<dbReference type="EMBL" id="JAVHNR010000006">
    <property type="protein sequence ID" value="KAK6339913.1"/>
    <property type="molecule type" value="Genomic_DNA"/>
</dbReference>
<gene>
    <name evidence="2" type="ORF">TWF718_009301</name>
</gene>
<proteinExistence type="predicted"/>
<evidence type="ECO:0000313" key="2">
    <source>
        <dbReference type="EMBL" id="KAK6339913.1"/>
    </source>
</evidence>
<keyword evidence="3" id="KW-1185">Reference proteome</keyword>